<feature type="region of interest" description="Disordered" evidence="4">
    <location>
        <begin position="441"/>
        <end position="460"/>
    </location>
</feature>
<feature type="region of interest" description="SAW" evidence="3">
    <location>
        <begin position="355"/>
        <end position="437"/>
    </location>
</feature>
<sequence>MNTTPEEFYDKGLMEESPPSPPVFLDIHQTPSGSSDSQHHIPDNMMLPHISRVLFVDDNIDENLSDDPALLQGMQDANRLLPKDNNFRRDNLVNQIVTQSSSHGGAKKRYNRDDHDEEVRTSKAVMTMKEVEDKSANDIIDEMMLHALGAWTSYVLRWRIKIGMDAKGQISQWLITEHPSYVDFLEAYNLYFTACCFNRVAFIFSIMTIMKSMVGKRRLHIVDYGMHFGFQWAGLLWLLATREGGPLEVKITAIGPPKRKSYPAERIEEIGTRLRKCAIKYGLPPFKFYTVRKKWEDVCIKDLKIDIDEVLVVNDLFNFSSLMDESVLFDDPSPRNIVLNNIKKMKPDDANYILFGKGVDLVEHPEKYRQWQLVIKIGHVYVVERSDVDDLIQLWPMTSSIGDACYFDISYSGVAANFEGGASDVALAKLVNFIRWKEDGPLATPSAGGGATTAPSPQSR</sequence>
<dbReference type="AlphaFoldDB" id="A0A835AYY0"/>
<comment type="caution">
    <text evidence="5">The sequence shown here is derived from an EMBL/GenBank/DDBJ whole genome shotgun (WGS) entry which is preliminary data.</text>
</comment>
<name>A0A835AYY0_9POAL</name>
<evidence type="ECO:0000256" key="2">
    <source>
        <dbReference type="ARBA" id="ARBA00023163"/>
    </source>
</evidence>
<dbReference type="OrthoDB" id="634447at2759"/>
<accession>A0A835AYY0</accession>
<evidence type="ECO:0000313" key="5">
    <source>
        <dbReference type="EMBL" id="KAF8668137.1"/>
    </source>
</evidence>
<gene>
    <name evidence="5" type="ORF">HU200_052428</name>
</gene>
<evidence type="ECO:0000256" key="1">
    <source>
        <dbReference type="ARBA" id="ARBA00023015"/>
    </source>
</evidence>
<reference evidence="5" key="1">
    <citation type="submission" date="2020-07" db="EMBL/GenBank/DDBJ databases">
        <title>Genome sequence and genetic diversity analysis of an under-domesticated orphan crop, white fonio (Digitaria exilis).</title>
        <authorList>
            <person name="Bennetzen J.L."/>
            <person name="Chen S."/>
            <person name="Ma X."/>
            <person name="Wang X."/>
            <person name="Yssel A.E.J."/>
            <person name="Chaluvadi S.R."/>
            <person name="Johnson M."/>
            <person name="Gangashetty P."/>
            <person name="Hamidou F."/>
            <person name="Sanogo M.D."/>
            <person name="Zwaenepoel A."/>
            <person name="Wallace J."/>
            <person name="Van De Peer Y."/>
            <person name="Van Deynze A."/>
        </authorList>
    </citation>
    <scope>NUCLEOTIDE SEQUENCE</scope>
    <source>
        <tissue evidence="5">Leaves</tissue>
    </source>
</reference>
<evidence type="ECO:0000313" key="6">
    <source>
        <dbReference type="Proteomes" id="UP000636709"/>
    </source>
</evidence>
<feature type="region of interest" description="Leucine repeat II (LRII)" evidence="3">
    <location>
        <begin position="269"/>
        <end position="301"/>
    </location>
</feature>
<evidence type="ECO:0000256" key="4">
    <source>
        <dbReference type="SAM" id="MobiDB-lite"/>
    </source>
</evidence>
<dbReference type="Pfam" id="PF03514">
    <property type="entry name" value="GRAS"/>
    <property type="match status" value="1"/>
</dbReference>
<feature type="region of interest" description="VHIID" evidence="3">
    <location>
        <begin position="188"/>
        <end position="253"/>
    </location>
</feature>
<feature type="short sequence motif" description="VHIID" evidence="3">
    <location>
        <begin position="219"/>
        <end position="223"/>
    </location>
</feature>
<evidence type="ECO:0008006" key="7">
    <source>
        <dbReference type="Google" id="ProtNLM"/>
    </source>
</evidence>
<dbReference type="InterPro" id="IPR005202">
    <property type="entry name" value="TF_GRAS"/>
</dbReference>
<evidence type="ECO:0000256" key="3">
    <source>
        <dbReference type="PROSITE-ProRule" id="PRU01191"/>
    </source>
</evidence>
<dbReference type="Proteomes" id="UP000636709">
    <property type="component" value="Unassembled WGS sequence"/>
</dbReference>
<dbReference type="EMBL" id="JACEFO010002284">
    <property type="protein sequence ID" value="KAF8668137.1"/>
    <property type="molecule type" value="Genomic_DNA"/>
</dbReference>
<dbReference type="PANTHER" id="PTHR31636">
    <property type="entry name" value="OSJNBA0084A10.13 PROTEIN-RELATED"/>
    <property type="match status" value="1"/>
</dbReference>
<feature type="region of interest" description="Disordered" evidence="4">
    <location>
        <begin position="98"/>
        <end position="119"/>
    </location>
</feature>
<feature type="region of interest" description="Disordered" evidence="4">
    <location>
        <begin position="1"/>
        <end position="23"/>
    </location>
</feature>
<proteinExistence type="inferred from homology"/>
<comment type="caution">
    <text evidence="3">Lacks conserved residue(s) required for the propagation of feature annotation.</text>
</comment>
<keyword evidence="1" id="KW-0805">Transcription regulation</keyword>
<keyword evidence="2" id="KW-0804">Transcription</keyword>
<dbReference type="PROSITE" id="PS50985">
    <property type="entry name" value="GRAS"/>
    <property type="match status" value="1"/>
</dbReference>
<protein>
    <recommendedName>
        <fullName evidence="7">GRAS family transcription factor</fullName>
    </recommendedName>
</protein>
<comment type="similarity">
    <text evidence="3">Belongs to the GRAS family.</text>
</comment>
<organism evidence="5 6">
    <name type="scientific">Digitaria exilis</name>
    <dbReference type="NCBI Taxonomy" id="1010633"/>
    <lineage>
        <taxon>Eukaryota</taxon>
        <taxon>Viridiplantae</taxon>
        <taxon>Streptophyta</taxon>
        <taxon>Embryophyta</taxon>
        <taxon>Tracheophyta</taxon>
        <taxon>Spermatophyta</taxon>
        <taxon>Magnoliopsida</taxon>
        <taxon>Liliopsida</taxon>
        <taxon>Poales</taxon>
        <taxon>Poaceae</taxon>
        <taxon>PACMAD clade</taxon>
        <taxon>Panicoideae</taxon>
        <taxon>Panicodae</taxon>
        <taxon>Paniceae</taxon>
        <taxon>Anthephorinae</taxon>
        <taxon>Digitaria</taxon>
    </lineage>
</organism>
<keyword evidence="6" id="KW-1185">Reference proteome</keyword>